<feature type="transmembrane region" description="Helical" evidence="1">
    <location>
        <begin position="111"/>
        <end position="133"/>
    </location>
</feature>
<feature type="transmembrane region" description="Helical" evidence="1">
    <location>
        <begin position="181"/>
        <end position="201"/>
    </location>
</feature>
<keyword evidence="3" id="KW-1185">Reference proteome</keyword>
<evidence type="ECO:0000313" key="3">
    <source>
        <dbReference type="Proteomes" id="UP000683360"/>
    </source>
</evidence>
<organism evidence="2 3">
    <name type="scientific">Mytilus edulis</name>
    <name type="common">Blue mussel</name>
    <dbReference type="NCBI Taxonomy" id="6550"/>
    <lineage>
        <taxon>Eukaryota</taxon>
        <taxon>Metazoa</taxon>
        <taxon>Spiralia</taxon>
        <taxon>Lophotrochozoa</taxon>
        <taxon>Mollusca</taxon>
        <taxon>Bivalvia</taxon>
        <taxon>Autobranchia</taxon>
        <taxon>Pteriomorphia</taxon>
        <taxon>Mytilida</taxon>
        <taxon>Mytiloidea</taxon>
        <taxon>Mytilidae</taxon>
        <taxon>Mytilinae</taxon>
        <taxon>Mytilus</taxon>
    </lineage>
</organism>
<keyword evidence="1" id="KW-0472">Membrane</keyword>
<feature type="transmembrane region" description="Helical" evidence="1">
    <location>
        <begin position="145"/>
        <end position="169"/>
    </location>
</feature>
<evidence type="ECO:0000256" key="1">
    <source>
        <dbReference type="SAM" id="Phobius"/>
    </source>
</evidence>
<gene>
    <name evidence="2" type="ORF">MEDL_67625</name>
</gene>
<evidence type="ECO:0000313" key="2">
    <source>
        <dbReference type="EMBL" id="CAG2256282.1"/>
    </source>
</evidence>
<comment type="caution">
    <text evidence="2">The sequence shown here is derived from an EMBL/GenBank/DDBJ whole genome shotgun (WGS) entry which is preliminary data.</text>
</comment>
<proteinExistence type="predicted"/>
<accession>A0A8S3VFA6</accession>
<dbReference type="EMBL" id="CAJPWZ010003298">
    <property type="protein sequence ID" value="CAG2256282.1"/>
    <property type="molecule type" value="Genomic_DNA"/>
</dbReference>
<keyword evidence="1" id="KW-0812">Transmembrane</keyword>
<dbReference type="AlphaFoldDB" id="A0A8S3VFA6"/>
<feature type="transmembrane region" description="Helical" evidence="1">
    <location>
        <begin position="12"/>
        <end position="31"/>
    </location>
</feature>
<keyword evidence="1" id="KW-1133">Transmembrane helix</keyword>
<dbReference type="Proteomes" id="UP000683360">
    <property type="component" value="Unassembled WGS sequence"/>
</dbReference>
<reference evidence="2" key="1">
    <citation type="submission" date="2021-03" db="EMBL/GenBank/DDBJ databases">
        <authorList>
            <person name="Bekaert M."/>
        </authorList>
    </citation>
    <scope>NUCLEOTIDE SEQUENCE</scope>
</reference>
<sequence length="225" mass="25565">MIEITKNLKFCLGFLIVGFLIHFAAFTMPFWNFFEENDLMGTQSFRLISIGLWQACFKMGGKYWCQGYTAYSGFTVVRLFECLSLVGYVTSIVLFIVYFSVQWFYTYSGFAVVRLFECLSLVGYVTSIVLFIVYHQFPVYGTRIFIANVAAIVTTVVTSVVGILCWATGCGTTVQHNLSLSFALVVISLIFPILSIWCLVIERITQVEKIRRDSLSQPEKTIDLI</sequence>
<name>A0A8S3VFA6_MYTED</name>
<protein>
    <submittedName>
        <fullName evidence="2">Uncharacterized protein</fullName>
    </submittedName>
</protein>
<feature type="transmembrane region" description="Helical" evidence="1">
    <location>
        <begin position="82"/>
        <end position="105"/>
    </location>
</feature>